<evidence type="ECO:0000313" key="2">
    <source>
        <dbReference type="EMBL" id="KAG6770846.1"/>
    </source>
</evidence>
<keyword evidence="1" id="KW-0472">Membrane</keyword>
<evidence type="ECO:0000313" key="3">
    <source>
        <dbReference type="Proteomes" id="UP000886885"/>
    </source>
</evidence>
<sequence>MGDVWLFCGTGTIGLSALNRQSSEQIAESQLIVNNDDWGADAITWAIAGRPRGGGGGSNEIDLKDKIDLEAQNQSEVKVELPEKIALQVQNQSEVKVEPKSRRYKHSASWPPRHILDHEVVFHAQNQSKVKAELQENTALQVENQCEVKDESKLWLYVQDQIKKKTTEWAFLITSVLLEAISVVFDQMGQAFMGMVIAFLALFLSSLDLICKAREEVKRSPSSCLYPGASQPFDGLLEYYGLAAAVWQCFNSTMGYIYTRKNQQNPIKMCLLPFMFASCVLIFRLIKRRT</sequence>
<proteinExistence type="predicted"/>
<keyword evidence="1" id="KW-0812">Transmembrane</keyword>
<dbReference type="PANTHER" id="PTHR48473:SF1">
    <property type="entry name" value="TIR DOMAIN-CONTAINING PROTEIN"/>
    <property type="match status" value="1"/>
</dbReference>
<dbReference type="PANTHER" id="PTHR48473">
    <property type="entry name" value="TIR DOMAIN-CONTAINING PROTEIN"/>
    <property type="match status" value="1"/>
</dbReference>
<protein>
    <submittedName>
        <fullName evidence="2">Uncharacterized protein</fullName>
    </submittedName>
</protein>
<comment type="caution">
    <text evidence="2">The sequence shown here is derived from an EMBL/GenBank/DDBJ whole genome shotgun (WGS) entry which is preliminary data.</text>
</comment>
<name>A0A8X7ZKT2_POPTO</name>
<feature type="transmembrane region" description="Helical" evidence="1">
    <location>
        <begin position="191"/>
        <end position="211"/>
    </location>
</feature>
<dbReference type="AlphaFoldDB" id="A0A8X7ZKT2"/>
<dbReference type="Proteomes" id="UP000886885">
    <property type="component" value="Chromosome 6D"/>
</dbReference>
<accession>A0A8X7ZKT2</accession>
<keyword evidence="1" id="KW-1133">Transmembrane helix</keyword>
<organism evidence="2 3">
    <name type="scientific">Populus tomentosa</name>
    <name type="common">Chinese white poplar</name>
    <dbReference type="NCBI Taxonomy" id="118781"/>
    <lineage>
        <taxon>Eukaryota</taxon>
        <taxon>Viridiplantae</taxon>
        <taxon>Streptophyta</taxon>
        <taxon>Embryophyta</taxon>
        <taxon>Tracheophyta</taxon>
        <taxon>Spermatophyta</taxon>
        <taxon>Magnoliopsida</taxon>
        <taxon>eudicotyledons</taxon>
        <taxon>Gunneridae</taxon>
        <taxon>Pentapetalae</taxon>
        <taxon>rosids</taxon>
        <taxon>fabids</taxon>
        <taxon>Malpighiales</taxon>
        <taxon>Salicaceae</taxon>
        <taxon>Saliceae</taxon>
        <taxon>Populus</taxon>
    </lineage>
</organism>
<evidence type="ECO:0000256" key="1">
    <source>
        <dbReference type="SAM" id="Phobius"/>
    </source>
</evidence>
<feature type="transmembrane region" description="Helical" evidence="1">
    <location>
        <begin position="269"/>
        <end position="286"/>
    </location>
</feature>
<dbReference type="EMBL" id="JAAWWB010000012">
    <property type="protein sequence ID" value="KAG6770846.1"/>
    <property type="molecule type" value="Genomic_DNA"/>
</dbReference>
<reference evidence="2" key="1">
    <citation type="journal article" date="2020" name="bioRxiv">
        <title>Hybrid origin of Populus tomentosa Carr. identified through genome sequencing and phylogenomic analysis.</title>
        <authorList>
            <person name="An X."/>
            <person name="Gao K."/>
            <person name="Chen Z."/>
            <person name="Li J."/>
            <person name="Yang X."/>
            <person name="Yang X."/>
            <person name="Zhou J."/>
            <person name="Guo T."/>
            <person name="Zhao T."/>
            <person name="Huang S."/>
            <person name="Miao D."/>
            <person name="Khan W.U."/>
            <person name="Rao P."/>
            <person name="Ye M."/>
            <person name="Lei B."/>
            <person name="Liao W."/>
            <person name="Wang J."/>
            <person name="Ji L."/>
            <person name="Li Y."/>
            <person name="Guo B."/>
            <person name="Mustafa N.S."/>
            <person name="Li S."/>
            <person name="Yun Q."/>
            <person name="Keller S.R."/>
            <person name="Mao J."/>
            <person name="Zhang R."/>
            <person name="Strauss S.H."/>
        </authorList>
    </citation>
    <scope>NUCLEOTIDE SEQUENCE</scope>
    <source>
        <strain evidence="2">GM15</strain>
        <tissue evidence="2">Leaf</tissue>
    </source>
</reference>
<gene>
    <name evidence="2" type="ORF">POTOM_026545</name>
</gene>
<keyword evidence="3" id="KW-1185">Reference proteome</keyword>
<dbReference type="OrthoDB" id="835968at2759"/>